<dbReference type="InterPro" id="IPR029058">
    <property type="entry name" value="AB_hydrolase_fold"/>
</dbReference>
<sequence>MCRFYFPAQYCSHISRPDECNLHIFGFMHRCKACTVIKLVQRMKLAQRMVLGYYRSKFRAMERISPRKAAESAFRLFCTPFVKLRIDTPPVFAHAEKRHFNFHGNPISGFYMKAPQPNGRCILIVHGFNSGSYRFADYATALLQLGYDVQAYDAPAHGTSGGKYITALLYRDMIVHIVKQYGPFHGIMAHSLGGLATALAAEVLQRPEMRIVLIAPATETTTAMQHYFKMVQLSPRLQPFIAQIIENLAHRPAEWFSVNRAVSTFKNPVLWLHDELDNLCPYLDTAPTRNSQLDNIQFVTTKGLGHSGIYRDKANQQRIIEFLTARA</sequence>
<dbReference type="InterPro" id="IPR022742">
    <property type="entry name" value="Hydrolase_4"/>
</dbReference>
<reference evidence="2 3" key="1">
    <citation type="submission" date="2018-08" db="EMBL/GenBank/DDBJ databases">
        <title>Chitinophagaceae sp. K23C18032701, a novel bacterium isolated from forest soil.</title>
        <authorList>
            <person name="Wang C."/>
        </authorList>
    </citation>
    <scope>NUCLEOTIDE SEQUENCE [LARGE SCALE GENOMIC DNA]</scope>
    <source>
        <strain evidence="2 3">K23C18032701</strain>
    </source>
</reference>
<keyword evidence="3" id="KW-1185">Reference proteome</keyword>
<organism evidence="2 3">
    <name type="scientific">Deminuibacter soli</name>
    <dbReference type="NCBI Taxonomy" id="2291815"/>
    <lineage>
        <taxon>Bacteria</taxon>
        <taxon>Pseudomonadati</taxon>
        <taxon>Bacteroidota</taxon>
        <taxon>Chitinophagia</taxon>
        <taxon>Chitinophagales</taxon>
        <taxon>Chitinophagaceae</taxon>
        <taxon>Deminuibacter</taxon>
    </lineage>
</organism>
<dbReference type="EMBL" id="QTJU01000006">
    <property type="protein sequence ID" value="RFM27094.1"/>
    <property type="molecule type" value="Genomic_DNA"/>
</dbReference>
<evidence type="ECO:0000313" key="3">
    <source>
        <dbReference type="Proteomes" id="UP000261284"/>
    </source>
</evidence>
<evidence type="ECO:0000313" key="2">
    <source>
        <dbReference type="EMBL" id="RFM27094.1"/>
    </source>
</evidence>
<dbReference type="Proteomes" id="UP000261284">
    <property type="component" value="Unassembled WGS sequence"/>
</dbReference>
<dbReference type="Pfam" id="PF12146">
    <property type="entry name" value="Hydrolase_4"/>
    <property type="match status" value="1"/>
</dbReference>
<dbReference type="PANTHER" id="PTHR46438">
    <property type="entry name" value="ALPHA/BETA-HYDROLASES SUPERFAMILY PROTEIN"/>
    <property type="match status" value="1"/>
</dbReference>
<dbReference type="PANTHER" id="PTHR46438:SF2">
    <property type="entry name" value="ALPHA_BETA-HYDROLASES SUPERFAMILY PROTEIN"/>
    <property type="match status" value="1"/>
</dbReference>
<dbReference type="AlphaFoldDB" id="A0A3E1NGW6"/>
<dbReference type="GO" id="GO:0016787">
    <property type="term" value="F:hydrolase activity"/>
    <property type="evidence" value="ECO:0007669"/>
    <property type="project" value="UniProtKB-KW"/>
</dbReference>
<feature type="domain" description="Serine aminopeptidase S33" evidence="1">
    <location>
        <begin position="120"/>
        <end position="248"/>
    </location>
</feature>
<evidence type="ECO:0000259" key="1">
    <source>
        <dbReference type="Pfam" id="PF12146"/>
    </source>
</evidence>
<dbReference type="SUPFAM" id="SSF53474">
    <property type="entry name" value="alpha/beta-Hydrolases"/>
    <property type="match status" value="1"/>
</dbReference>
<keyword evidence="2" id="KW-0378">Hydrolase</keyword>
<gene>
    <name evidence="2" type="ORF">DXN05_16645</name>
</gene>
<name>A0A3E1NGW6_9BACT</name>
<accession>A0A3E1NGW6</accession>
<dbReference type="Gene3D" id="3.40.50.1820">
    <property type="entry name" value="alpha/beta hydrolase"/>
    <property type="match status" value="1"/>
</dbReference>
<protein>
    <submittedName>
        <fullName evidence="2">Alpha/beta fold hydrolase</fullName>
    </submittedName>
</protein>
<proteinExistence type="predicted"/>
<comment type="caution">
    <text evidence="2">The sequence shown here is derived from an EMBL/GenBank/DDBJ whole genome shotgun (WGS) entry which is preliminary data.</text>
</comment>